<name>A0A934R7W3_9BACT</name>
<proteinExistence type="predicted"/>
<evidence type="ECO:0000313" key="2">
    <source>
        <dbReference type="Proteomes" id="UP000600139"/>
    </source>
</evidence>
<dbReference type="RefSeq" id="WP_200352498.1">
    <property type="nucleotide sequence ID" value="NZ_BAABHZ010000001.1"/>
</dbReference>
<keyword evidence="2" id="KW-1185">Reference proteome</keyword>
<gene>
    <name evidence="1" type="ORF">JIN84_18205</name>
</gene>
<organism evidence="1 2">
    <name type="scientific">Luteolibacter yonseiensis</name>
    <dbReference type="NCBI Taxonomy" id="1144680"/>
    <lineage>
        <taxon>Bacteria</taxon>
        <taxon>Pseudomonadati</taxon>
        <taxon>Verrucomicrobiota</taxon>
        <taxon>Verrucomicrobiia</taxon>
        <taxon>Verrucomicrobiales</taxon>
        <taxon>Verrucomicrobiaceae</taxon>
        <taxon>Luteolibacter</taxon>
    </lineage>
</organism>
<accession>A0A934R7W3</accession>
<evidence type="ECO:0000313" key="1">
    <source>
        <dbReference type="EMBL" id="MBK1817558.1"/>
    </source>
</evidence>
<dbReference type="Proteomes" id="UP000600139">
    <property type="component" value="Unassembled WGS sequence"/>
</dbReference>
<protein>
    <submittedName>
        <fullName evidence="1">Uncharacterized protein</fullName>
    </submittedName>
</protein>
<sequence>MPDFSQISATQARRIDRAMLSLADVETLGELEERFIETAGKLLPADCICWNNWSRDMSRLMTCRTNDEYQDSFGGLEEAHAQTMSEHPLIAADKLEDTLQQVMRISDFQPIMEFRENPLFREVYQHLDAHYQICYTASVLRDRRLVLTWNRREFDFTDQDAQVFHYMGLRLGLVSRRIEQREQLDAAWKGLCGFVESRMGGSSVDRLNDKDGHLLAELLKSRPRGEIAAGMGIRRDSLDKRLGTIRERLGLENHHQLLSALAALRSDS</sequence>
<comment type="caution">
    <text evidence="1">The sequence shown here is derived from an EMBL/GenBank/DDBJ whole genome shotgun (WGS) entry which is preliminary data.</text>
</comment>
<dbReference type="EMBL" id="JAENIK010000012">
    <property type="protein sequence ID" value="MBK1817558.1"/>
    <property type="molecule type" value="Genomic_DNA"/>
</dbReference>
<reference evidence="1" key="1">
    <citation type="submission" date="2021-01" db="EMBL/GenBank/DDBJ databases">
        <title>Modified the classification status of verrucomicrobia.</title>
        <authorList>
            <person name="Feng X."/>
        </authorList>
    </citation>
    <scope>NUCLEOTIDE SEQUENCE</scope>
    <source>
        <strain evidence="1">JCM 18052</strain>
    </source>
</reference>
<dbReference type="AlphaFoldDB" id="A0A934R7W3"/>